<proteinExistence type="predicted"/>
<reference evidence="4 5" key="1">
    <citation type="submission" date="2019-02" db="EMBL/GenBank/DDBJ databases">
        <title>Deep-cultivation of Planctomycetes and their phenomic and genomic characterization uncovers novel biology.</title>
        <authorList>
            <person name="Wiegand S."/>
            <person name="Jogler M."/>
            <person name="Boedeker C."/>
            <person name="Pinto D."/>
            <person name="Vollmers J."/>
            <person name="Rivas-Marin E."/>
            <person name="Kohn T."/>
            <person name="Peeters S.H."/>
            <person name="Heuer A."/>
            <person name="Rast P."/>
            <person name="Oberbeckmann S."/>
            <person name="Bunk B."/>
            <person name="Jeske O."/>
            <person name="Meyerdierks A."/>
            <person name="Storesund J.E."/>
            <person name="Kallscheuer N."/>
            <person name="Luecker S."/>
            <person name="Lage O.M."/>
            <person name="Pohl T."/>
            <person name="Merkel B.J."/>
            <person name="Hornburger P."/>
            <person name="Mueller R.-W."/>
            <person name="Bruemmer F."/>
            <person name="Labrenz M."/>
            <person name="Spormann A.M."/>
            <person name="Op Den Camp H."/>
            <person name="Overmann J."/>
            <person name="Amann R."/>
            <person name="Jetten M.S.M."/>
            <person name="Mascher T."/>
            <person name="Medema M.H."/>
            <person name="Devos D.P."/>
            <person name="Kaster A.-K."/>
            <person name="Ovreas L."/>
            <person name="Rohde M."/>
            <person name="Galperin M.Y."/>
            <person name="Jogler C."/>
        </authorList>
    </citation>
    <scope>NUCLEOTIDE SEQUENCE [LARGE SCALE GENOMIC DNA]</scope>
    <source>
        <strain evidence="4 5">Poly51</strain>
    </source>
</reference>
<dbReference type="Proteomes" id="UP000318288">
    <property type="component" value="Unassembled WGS sequence"/>
</dbReference>
<organism evidence="4 5">
    <name type="scientific">Rubripirellula tenax</name>
    <dbReference type="NCBI Taxonomy" id="2528015"/>
    <lineage>
        <taxon>Bacteria</taxon>
        <taxon>Pseudomonadati</taxon>
        <taxon>Planctomycetota</taxon>
        <taxon>Planctomycetia</taxon>
        <taxon>Pirellulales</taxon>
        <taxon>Pirellulaceae</taxon>
        <taxon>Rubripirellula</taxon>
    </lineage>
</organism>
<dbReference type="RefSeq" id="WP_246114861.1">
    <property type="nucleotide sequence ID" value="NZ_SJPW01000013.1"/>
</dbReference>
<dbReference type="Pfam" id="PF12796">
    <property type="entry name" value="Ank_2"/>
    <property type="match status" value="1"/>
</dbReference>
<dbReference type="InterPro" id="IPR050776">
    <property type="entry name" value="Ank_Repeat/CDKN_Inhibitor"/>
</dbReference>
<evidence type="ECO:0000256" key="3">
    <source>
        <dbReference type="PROSITE-ProRule" id="PRU00023"/>
    </source>
</evidence>
<feature type="repeat" description="ANK" evidence="3">
    <location>
        <begin position="87"/>
        <end position="113"/>
    </location>
</feature>
<evidence type="ECO:0000256" key="1">
    <source>
        <dbReference type="ARBA" id="ARBA00022737"/>
    </source>
</evidence>
<dbReference type="InterPro" id="IPR002110">
    <property type="entry name" value="Ankyrin_rpt"/>
</dbReference>
<dbReference type="PANTHER" id="PTHR24201">
    <property type="entry name" value="ANK_REP_REGION DOMAIN-CONTAINING PROTEIN"/>
    <property type="match status" value="1"/>
</dbReference>
<evidence type="ECO:0000256" key="2">
    <source>
        <dbReference type="ARBA" id="ARBA00023043"/>
    </source>
</evidence>
<dbReference type="EMBL" id="SJPW01000013">
    <property type="protein sequence ID" value="TWU44470.1"/>
    <property type="molecule type" value="Genomic_DNA"/>
</dbReference>
<dbReference type="AlphaFoldDB" id="A0A5C6E6Q1"/>
<dbReference type="PROSITE" id="PS50088">
    <property type="entry name" value="ANK_REPEAT"/>
    <property type="match status" value="2"/>
</dbReference>
<keyword evidence="5" id="KW-1185">Reference proteome</keyword>
<evidence type="ECO:0000313" key="4">
    <source>
        <dbReference type="EMBL" id="TWU44470.1"/>
    </source>
</evidence>
<dbReference type="Gene3D" id="1.25.40.20">
    <property type="entry name" value="Ankyrin repeat-containing domain"/>
    <property type="match status" value="1"/>
</dbReference>
<name>A0A5C6E6Q1_9BACT</name>
<dbReference type="InterPro" id="IPR036770">
    <property type="entry name" value="Ankyrin_rpt-contain_sf"/>
</dbReference>
<keyword evidence="1" id="KW-0677">Repeat</keyword>
<dbReference type="PROSITE" id="PS50297">
    <property type="entry name" value="ANK_REP_REGION"/>
    <property type="match status" value="1"/>
</dbReference>
<sequence length="239" mass="26422">MPLTAIGIIGFQVATGPSLDRRLLRALKADRTLATKFYLLLGADPDEGHGVSSYDGNALHWAAFRGDDLDVKNLLEAGATVNCYEKDGFTPIVYAANKGHWEIVKMLVDTGADHRQTGADGQRVVDYAMEAGRQDIVKLLTSESFPSNYWTVETRVTALDTGDDGLPCNRLWQVYRTDLGSPDNRWAYSAGVRRFTSMKETDAEGNDQTIRGVTSIRIADDQNWIEVTFVDGTVTRMPL</sequence>
<protein>
    <submittedName>
        <fullName evidence="4">Ankyrin repeats (3 copies)</fullName>
    </submittedName>
</protein>
<dbReference type="SMART" id="SM00248">
    <property type="entry name" value="ANK"/>
    <property type="match status" value="3"/>
</dbReference>
<keyword evidence="2 3" id="KW-0040">ANK repeat</keyword>
<comment type="caution">
    <text evidence="4">The sequence shown here is derived from an EMBL/GenBank/DDBJ whole genome shotgun (WGS) entry which is preliminary data.</text>
</comment>
<evidence type="ECO:0000313" key="5">
    <source>
        <dbReference type="Proteomes" id="UP000318288"/>
    </source>
</evidence>
<accession>A0A5C6E6Q1</accession>
<dbReference type="SUPFAM" id="SSF48403">
    <property type="entry name" value="Ankyrin repeat"/>
    <property type="match status" value="1"/>
</dbReference>
<feature type="repeat" description="ANK" evidence="3">
    <location>
        <begin position="54"/>
        <end position="86"/>
    </location>
</feature>
<gene>
    <name evidence="4" type="ORF">Poly51_61850</name>
</gene>